<accession>A0A5S4WXR3</accession>
<keyword evidence="3" id="KW-0804">Transcription</keyword>
<dbReference type="EMBL" id="VSSR01000011">
    <property type="protein sequence ID" value="TYL86874.1"/>
    <property type="molecule type" value="Genomic_DNA"/>
</dbReference>
<evidence type="ECO:0000259" key="4">
    <source>
        <dbReference type="PROSITE" id="PS50043"/>
    </source>
</evidence>
<comment type="caution">
    <text evidence="5">The sequence shown here is derived from an EMBL/GenBank/DDBJ whole genome shotgun (WGS) entry which is preliminary data.</text>
</comment>
<reference evidence="5 6" key="1">
    <citation type="submission" date="2019-08" db="EMBL/GenBank/DDBJ databases">
        <title>Bradyrhizobium hipponensis sp. nov., a rhizobium isolated from a Lupinus angustifolius root nodule in Tunisia.</title>
        <authorList>
            <person name="Off K."/>
            <person name="Rejili M."/>
            <person name="Mars M."/>
            <person name="Brachmann A."/>
            <person name="Marin M."/>
        </authorList>
    </citation>
    <scope>NUCLEOTIDE SEQUENCE [LARGE SCALE GENOMIC DNA]</scope>
    <source>
        <strain evidence="5 6">CTAW11</strain>
    </source>
</reference>
<dbReference type="RefSeq" id="WP_148749911.1">
    <property type="nucleotide sequence ID" value="NZ_VSSR01000011.1"/>
</dbReference>
<evidence type="ECO:0000313" key="6">
    <source>
        <dbReference type="Proteomes" id="UP000324853"/>
    </source>
</evidence>
<dbReference type="OrthoDB" id="434992at2"/>
<dbReference type="SUPFAM" id="SSF46894">
    <property type="entry name" value="C-terminal effector domain of the bipartite response regulators"/>
    <property type="match status" value="1"/>
</dbReference>
<dbReference type="PANTHER" id="PTHR44688">
    <property type="entry name" value="DNA-BINDING TRANSCRIPTIONAL ACTIVATOR DEVR_DOSR"/>
    <property type="match status" value="1"/>
</dbReference>
<keyword evidence="6" id="KW-1185">Reference proteome</keyword>
<feature type="domain" description="HTH luxR-type" evidence="4">
    <location>
        <begin position="134"/>
        <end position="199"/>
    </location>
</feature>
<dbReference type="PROSITE" id="PS50043">
    <property type="entry name" value="HTH_LUXR_2"/>
    <property type="match status" value="1"/>
</dbReference>
<dbReference type="SMART" id="SM00421">
    <property type="entry name" value="HTH_LUXR"/>
    <property type="match status" value="1"/>
</dbReference>
<sequence length="221" mass="24438">MDDVVNDRSRPQEQLERVVTALGTGAVLLDSNREIAWIDERTRERLNGGIDELAASLRTLDAGAAVHCCLSAQQIVINGDAVTICLIQERELSRDEHGRDAVTALEAALADPSRFTRSIIEALKAFRKAKPAPRTSDLDILSDREREVLGLICEGRSDTEMGTMLNLSQNTIRNHIASLYRKIGVNRRSAAMIWARERGITPQDALSGRRRTSPRPSPSVE</sequence>
<gene>
    <name evidence="5" type="ORF">FXB38_06385</name>
</gene>
<dbReference type="GO" id="GO:0006355">
    <property type="term" value="P:regulation of DNA-templated transcription"/>
    <property type="evidence" value="ECO:0007669"/>
    <property type="project" value="InterPro"/>
</dbReference>
<keyword evidence="2" id="KW-0238">DNA-binding</keyword>
<dbReference type="AlphaFoldDB" id="A0A5S4WXR3"/>
<organism evidence="5 6">
    <name type="scientific">Bradyrhizobium cytisi</name>
    <dbReference type="NCBI Taxonomy" id="515489"/>
    <lineage>
        <taxon>Bacteria</taxon>
        <taxon>Pseudomonadati</taxon>
        <taxon>Pseudomonadota</taxon>
        <taxon>Alphaproteobacteria</taxon>
        <taxon>Hyphomicrobiales</taxon>
        <taxon>Nitrobacteraceae</taxon>
        <taxon>Bradyrhizobium</taxon>
    </lineage>
</organism>
<keyword evidence="1" id="KW-0805">Transcription regulation</keyword>
<dbReference type="Gene3D" id="1.10.10.10">
    <property type="entry name" value="Winged helix-like DNA-binding domain superfamily/Winged helix DNA-binding domain"/>
    <property type="match status" value="1"/>
</dbReference>
<dbReference type="Proteomes" id="UP000324853">
    <property type="component" value="Unassembled WGS sequence"/>
</dbReference>
<name>A0A5S4WXR3_9BRAD</name>
<protein>
    <submittedName>
        <fullName evidence="5">Response regulator transcription factor</fullName>
    </submittedName>
</protein>
<dbReference type="Pfam" id="PF00196">
    <property type="entry name" value="GerE"/>
    <property type="match status" value="1"/>
</dbReference>
<evidence type="ECO:0000256" key="1">
    <source>
        <dbReference type="ARBA" id="ARBA00023015"/>
    </source>
</evidence>
<proteinExistence type="predicted"/>
<evidence type="ECO:0000256" key="3">
    <source>
        <dbReference type="ARBA" id="ARBA00023163"/>
    </source>
</evidence>
<evidence type="ECO:0000256" key="2">
    <source>
        <dbReference type="ARBA" id="ARBA00023125"/>
    </source>
</evidence>
<dbReference type="GO" id="GO:0003677">
    <property type="term" value="F:DNA binding"/>
    <property type="evidence" value="ECO:0007669"/>
    <property type="project" value="UniProtKB-KW"/>
</dbReference>
<dbReference type="InterPro" id="IPR016032">
    <property type="entry name" value="Sig_transdc_resp-reg_C-effctor"/>
</dbReference>
<dbReference type="InterPro" id="IPR000792">
    <property type="entry name" value="Tscrpt_reg_LuxR_C"/>
</dbReference>
<evidence type="ECO:0000313" key="5">
    <source>
        <dbReference type="EMBL" id="TYL86874.1"/>
    </source>
</evidence>
<dbReference type="PRINTS" id="PR00038">
    <property type="entry name" value="HTHLUXR"/>
</dbReference>
<dbReference type="CDD" id="cd06170">
    <property type="entry name" value="LuxR_C_like"/>
    <property type="match status" value="1"/>
</dbReference>
<dbReference type="PANTHER" id="PTHR44688:SF16">
    <property type="entry name" value="DNA-BINDING TRANSCRIPTIONAL ACTIVATOR DEVR_DOSR"/>
    <property type="match status" value="1"/>
</dbReference>
<dbReference type="InterPro" id="IPR036388">
    <property type="entry name" value="WH-like_DNA-bd_sf"/>
</dbReference>